<dbReference type="SUPFAM" id="SSF52283">
    <property type="entry name" value="Formate/glycerate dehydrogenase catalytic domain-like"/>
    <property type="match status" value="1"/>
</dbReference>
<dbReference type="SUPFAM" id="SSF51735">
    <property type="entry name" value="NAD(P)-binding Rossmann-fold domains"/>
    <property type="match status" value="1"/>
</dbReference>
<dbReference type="RefSeq" id="WP_009849318.1">
    <property type="nucleotide sequence ID" value="NZ_DS022294.1"/>
</dbReference>
<dbReference type="Pfam" id="PF02826">
    <property type="entry name" value="2-Hacid_dh_C"/>
    <property type="match status" value="1"/>
</dbReference>
<evidence type="ECO:0000256" key="4">
    <source>
        <dbReference type="ARBA" id="ARBA00023096"/>
    </source>
</evidence>
<accession>Q0F067</accession>
<evidence type="ECO:0000313" key="7">
    <source>
        <dbReference type="Proteomes" id="UP000005297"/>
    </source>
</evidence>
<keyword evidence="3" id="KW-0520">NAD</keyword>
<evidence type="ECO:0000259" key="5">
    <source>
        <dbReference type="Pfam" id="PF02826"/>
    </source>
</evidence>
<dbReference type="FunCoup" id="Q0F067">
    <property type="interactions" value="112"/>
</dbReference>
<evidence type="ECO:0000256" key="2">
    <source>
        <dbReference type="ARBA" id="ARBA00023002"/>
    </source>
</evidence>
<sequence length="387" mass="42431">MSNRLNIVADAHIWGVESAFADLPGFDVRLQLLESSEINRQALKSADILLTRSATKVNESLLAGTPVRFAATATIGDDHYDTAWLDANRIVWANAAGSSTGSVIEYMLALLIDLHLRGQISIPDTTIGIIGVGRIGSALAEICRQLGMQVLLNDPPRARAEGEEGFSSLEDLLNRADLITLHTPLIRDGEDRTFHLLGSERLAAFRGTGIINAGRGSCADNSALIDWLNGDASRFAALDCWEHEPSPLRALFNHPQLLIATPHIAGHSLDGKAANTLFAYHALCRFLNIEPQWRMALPPPPRATTVTTTMNPWANLHAAVSSLYPLCEDSDSMKSWADLTDPELSHAFTGYRRHYPVRRAWQHCPIHFTTADIETRRLADAIGLKLV</sequence>
<dbReference type="PANTHER" id="PTHR42938:SF9">
    <property type="entry name" value="FORMATE DEHYDROGENASE 1"/>
    <property type="match status" value="1"/>
</dbReference>
<dbReference type="InterPro" id="IPR038251">
    <property type="entry name" value="PdxB_dimer_sf"/>
</dbReference>
<dbReference type="STRING" id="314344.AL013_12690"/>
<dbReference type="InterPro" id="IPR020921">
    <property type="entry name" value="Erythronate-4-P_DHase"/>
</dbReference>
<protein>
    <submittedName>
        <fullName evidence="6">Erythronate-4-phosphate dehydrogenase</fullName>
    </submittedName>
</protein>
<dbReference type="eggNOG" id="COG0111">
    <property type="taxonomic scope" value="Bacteria"/>
</dbReference>
<dbReference type="Gene3D" id="3.30.1370.170">
    <property type="match status" value="1"/>
</dbReference>
<evidence type="ECO:0000256" key="1">
    <source>
        <dbReference type="ARBA" id="ARBA00022490"/>
    </source>
</evidence>
<proteinExistence type="inferred from homology"/>
<organism evidence="6 7">
    <name type="scientific">Mariprofundus ferrooxydans PV-1</name>
    <dbReference type="NCBI Taxonomy" id="314345"/>
    <lineage>
        <taxon>Bacteria</taxon>
        <taxon>Pseudomonadati</taxon>
        <taxon>Pseudomonadota</taxon>
        <taxon>Candidatius Mariprofundia</taxon>
        <taxon>Mariprofundales</taxon>
        <taxon>Mariprofundaceae</taxon>
        <taxon>Mariprofundus</taxon>
    </lineage>
</organism>
<evidence type="ECO:0000256" key="3">
    <source>
        <dbReference type="ARBA" id="ARBA00023027"/>
    </source>
</evidence>
<dbReference type="GO" id="GO:0005829">
    <property type="term" value="C:cytosol"/>
    <property type="evidence" value="ECO:0007669"/>
    <property type="project" value="TreeGrafter"/>
</dbReference>
<dbReference type="OrthoDB" id="9770208at2"/>
<dbReference type="GO" id="GO:0008615">
    <property type="term" value="P:pyridoxine biosynthetic process"/>
    <property type="evidence" value="ECO:0007669"/>
    <property type="project" value="UniProtKB-KW"/>
</dbReference>
<dbReference type="GO" id="GO:0051287">
    <property type="term" value="F:NAD binding"/>
    <property type="evidence" value="ECO:0007669"/>
    <property type="project" value="InterPro"/>
</dbReference>
<dbReference type="HAMAP" id="MF_01825">
    <property type="entry name" value="PdxB"/>
    <property type="match status" value="1"/>
</dbReference>
<keyword evidence="1" id="KW-0963">Cytoplasm</keyword>
<dbReference type="PANTHER" id="PTHR42938">
    <property type="entry name" value="FORMATE DEHYDROGENASE 1"/>
    <property type="match status" value="1"/>
</dbReference>
<name>Q0F067_9PROT</name>
<dbReference type="Gene3D" id="3.40.50.720">
    <property type="entry name" value="NAD(P)-binding Rossmann-like Domain"/>
    <property type="match status" value="2"/>
</dbReference>
<keyword evidence="4" id="KW-0664">Pyridoxine biosynthesis</keyword>
<feature type="domain" description="D-isomer specific 2-hydroxyacid dehydrogenase NAD-binding" evidence="5">
    <location>
        <begin position="121"/>
        <end position="265"/>
    </location>
</feature>
<dbReference type="InterPro" id="IPR006140">
    <property type="entry name" value="D-isomer_DH_NAD-bd"/>
</dbReference>
<dbReference type="HOGENOM" id="CLU_019796_4_0_0"/>
<dbReference type="AlphaFoldDB" id="Q0F067"/>
<evidence type="ECO:0000313" key="6">
    <source>
        <dbReference type="EMBL" id="EAU54817.1"/>
    </source>
</evidence>
<dbReference type="InterPro" id="IPR036291">
    <property type="entry name" value="NAD(P)-bd_dom_sf"/>
</dbReference>
<dbReference type="EMBL" id="AATS01000005">
    <property type="protein sequence ID" value="EAU54817.1"/>
    <property type="molecule type" value="Genomic_DNA"/>
</dbReference>
<keyword evidence="7" id="KW-1185">Reference proteome</keyword>
<comment type="caution">
    <text evidence="6">The sequence shown here is derived from an EMBL/GenBank/DDBJ whole genome shotgun (WGS) entry which is preliminary data.</text>
</comment>
<gene>
    <name evidence="6" type="ORF">SPV1_08988</name>
</gene>
<dbReference type="Proteomes" id="UP000005297">
    <property type="component" value="Unassembled WGS sequence"/>
</dbReference>
<dbReference type="InParanoid" id="Q0F067"/>
<dbReference type="GO" id="GO:0033711">
    <property type="term" value="F:4-phosphoerythronate dehydrogenase activity"/>
    <property type="evidence" value="ECO:0007669"/>
    <property type="project" value="InterPro"/>
</dbReference>
<dbReference type="GO" id="GO:0036001">
    <property type="term" value="P:'de novo' pyridoxal 5'-phosphate biosynthetic process"/>
    <property type="evidence" value="ECO:0007669"/>
    <property type="project" value="TreeGrafter"/>
</dbReference>
<dbReference type="CDD" id="cd12158">
    <property type="entry name" value="ErythrP_dh"/>
    <property type="match status" value="1"/>
</dbReference>
<keyword evidence="2" id="KW-0560">Oxidoreductase</keyword>
<reference evidence="6 7" key="1">
    <citation type="submission" date="2006-09" db="EMBL/GenBank/DDBJ databases">
        <authorList>
            <person name="Emerson D."/>
            <person name="Ferriera S."/>
            <person name="Johnson J."/>
            <person name="Kravitz S."/>
            <person name="Halpern A."/>
            <person name="Remington K."/>
            <person name="Beeson K."/>
            <person name="Tran B."/>
            <person name="Rogers Y.-H."/>
            <person name="Friedman R."/>
            <person name="Venter J.C."/>
        </authorList>
    </citation>
    <scope>NUCLEOTIDE SEQUENCE [LARGE SCALE GENOMIC DNA]</scope>
    <source>
        <strain evidence="6 7">PV-1</strain>
    </source>
</reference>